<dbReference type="Proteomes" id="UP000589620">
    <property type="component" value="Unassembled WGS sequence"/>
</dbReference>
<dbReference type="RefSeq" id="WP_179457640.1">
    <property type="nucleotide sequence ID" value="NZ_BAAAPX010000001.1"/>
</dbReference>
<dbReference type="AlphaFoldDB" id="A0A852T4L7"/>
<keyword evidence="2" id="KW-1185">Reference proteome</keyword>
<name>A0A852T4L7_9MICO</name>
<gene>
    <name evidence="1" type="ORF">BJ963_003350</name>
</gene>
<evidence type="ECO:0000313" key="2">
    <source>
        <dbReference type="Proteomes" id="UP000589620"/>
    </source>
</evidence>
<sequence length="100" mass="10964">MTPRRDLRIRLVGRYPVRVLRVGAFARVDAHDAPVDGGDQYDCLADSPCRAHVRAGSLVLRVPLLSPVRLVIVREVCDLEGGGTLEVVWRFLRGEATAGS</sequence>
<proteinExistence type="predicted"/>
<protein>
    <submittedName>
        <fullName evidence="1">Uncharacterized protein</fullName>
    </submittedName>
</protein>
<organism evidence="1 2">
    <name type="scientific">Leifsonia soli</name>
    <dbReference type="NCBI Taxonomy" id="582665"/>
    <lineage>
        <taxon>Bacteria</taxon>
        <taxon>Bacillati</taxon>
        <taxon>Actinomycetota</taxon>
        <taxon>Actinomycetes</taxon>
        <taxon>Micrococcales</taxon>
        <taxon>Microbacteriaceae</taxon>
        <taxon>Leifsonia</taxon>
    </lineage>
</organism>
<evidence type="ECO:0000313" key="1">
    <source>
        <dbReference type="EMBL" id="NYD75831.1"/>
    </source>
</evidence>
<accession>A0A852T4L7</accession>
<dbReference type="EMBL" id="JACCBJ010000001">
    <property type="protein sequence ID" value="NYD75831.1"/>
    <property type="molecule type" value="Genomic_DNA"/>
</dbReference>
<comment type="caution">
    <text evidence="1">The sequence shown here is derived from an EMBL/GenBank/DDBJ whole genome shotgun (WGS) entry which is preliminary data.</text>
</comment>
<reference evidence="1 2" key="1">
    <citation type="submission" date="2020-07" db="EMBL/GenBank/DDBJ databases">
        <title>Sequencing the genomes of 1000 actinobacteria strains.</title>
        <authorList>
            <person name="Klenk H.-P."/>
        </authorList>
    </citation>
    <scope>NUCLEOTIDE SEQUENCE [LARGE SCALE GENOMIC DNA]</scope>
    <source>
        <strain evidence="1 2">DSM 23871</strain>
    </source>
</reference>